<evidence type="ECO:0000259" key="1">
    <source>
        <dbReference type="Pfam" id="PF03781"/>
    </source>
</evidence>
<accession>D5ST78</accession>
<proteinExistence type="predicted"/>
<name>D5ST78_PLAL2</name>
<reference evidence="2 3" key="1">
    <citation type="journal article" date="2010" name="Stand. Genomic Sci.">
        <title>Complete genome sequence of Planctomyces limnophilus type strain (Mu 290).</title>
        <authorList>
            <person name="Labutti K."/>
            <person name="Sikorski J."/>
            <person name="Schneider S."/>
            <person name="Nolan M."/>
            <person name="Lucas S."/>
            <person name="Glavina Del Rio T."/>
            <person name="Tice H."/>
            <person name="Cheng J.F."/>
            <person name="Goodwin L."/>
            <person name="Pitluck S."/>
            <person name="Liolios K."/>
            <person name="Ivanova N."/>
            <person name="Mavromatis K."/>
            <person name="Mikhailova N."/>
            <person name="Pati A."/>
            <person name="Chen A."/>
            <person name="Palaniappan K."/>
            <person name="Land M."/>
            <person name="Hauser L."/>
            <person name="Chang Y.J."/>
            <person name="Jeffries C.D."/>
            <person name="Tindall B.J."/>
            <person name="Rohde M."/>
            <person name="Goker M."/>
            <person name="Woyke T."/>
            <person name="Bristow J."/>
            <person name="Eisen J.A."/>
            <person name="Markowitz V."/>
            <person name="Hugenholtz P."/>
            <person name="Kyrpides N.C."/>
            <person name="Klenk H.P."/>
            <person name="Lapidus A."/>
        </authorList>
    </citation>
    <scope>NUCLEOTIDE SEQUENCE [LARGE SCALE GENOMIC DNA]</scope>
    <source>
        <strain evidence="3">ATCC 43296 / DSM 3776 / IFAM 1008 / 290</strain>
    </source>
</reference>
<protein>
    <recommendedName>
        <fullName evidence="1">Sulfatase-modifying factor enzyme-like domain-containing protein</fullName>
    </recommendedName>
</protein>
<evidence type="ECO:0000313" key="3">
    <source>
        <dbReference type="Proteomes" id="UP000002220"/>
    </source>
</evidence>
<dbReference type="KEGG" id="plm:Plim_1003"/>
<dbReference type="SUPFAM" id="SSF56436">
    <property type="entry name" value="C-type lectin-like"/>
    <property type="match status" value="1"/>
</dbReference>
<feature type="domain" description="Sulfatase-modifying factor enzyme-like" evidence="1">
    <location>
        <begin position="33"/>
        <end position="188"/>
    </location>
</feature>
<dbReference type="Pfam" id="PF03781">
    <property type="entry name" value="FGE-sulfatase"/>
    <property type="match status" value="1"/>
</dbReference>
<sequence length="491" mass="53722">MPRTVAHAAPPGELFELPLIGTAPAQTLRFRFCPAGTIRPGQPTRDASGSSANALPPISLREFYLGETEVTLAQFRAVLGAPGMAVLKKEAAKFQAMNPQLFDLIQQGESEPAFYVGLEGAVQFCLRVQAGIDEERMKQAAPSIEARRIRLPSHVEWQYAARAIADAGQQSRLPHFNRNIPFAQLSAGTQEKCREVWSKLGRTDPFVGSQEQLLGLTAAVGQEEQAKVKDILAEWFTKLLGVPARNASGLGAIRPVAQAQANAWNIHDSHDNLTEWVIWATTSDRRDELWQSLASKVATGASLDGQGDLFLAGGFFAEPYHGENILSHFTLWGGPKLTEGAPQPFEYESGLVGEFSPGFRVLMERKIASDWLFALRRGLYAQGQWQPSARTYLDESQRLLDELADANHPGIATIEFYRTLQTLDSGGKSRAAKMFDRLAQAKPEAPARAKPNYAALLDDTPSPAATVEATPVNDDALFWQTLSMAQSARPN</sequence>
<organism evidence="2 3">
    <name type="scientific">Planctopirus limnophila (strain ATCC 43296 / DSM 3776 / IFAM 1008 / Mu 290)</name>
    <name type="common">Planctomyces limnophilus</name>
    <dbReference type="NCBI Taxonomy" id="521674"/>
    <lineage>
        <taxon>Bacteria</taxon>
        <taxon>Pseudomonadati</taxon>
        <taxon>Planctomycetota</taxon>
        <taxon>Planctomycetia</taxon>
        <taxon>Planctomycetales</taxon>
        <taxon>Planctomycetaceae</taxon>
        <taxon>Planctopirus</taxon>
    </lineage>
</organism>
<keyword evidence="3" id="KW-1185">Reference proteome</keyword>
<dbReference type="InterPro" id="IPR016187">
    <property type="entry name" value="CTDL_fold"/>
</dbReference>
<dbReference type="Proteomes" id="UP000002220">
    <property type="component" value="Chromosome"/>
</dbReference>
<dbReference type="eggNOG" id="COG1262">
    <property type="taxonomic scope" value="Bacteria"/>
</dbReference>
<gene>
    <name evidence="2" type="ordered locus">Plim_1003</name>
</gene>
<dbReference type="STRING" id="521674.Plim_1003"/>
<dbReference type="HOGENOM" id="CLU_555324_0_0_0"/>
<dbReference type="Gene3D" id="3.90.1580.10">
    <property type="entry name" value="paralog of FGE (formylglycine-generating enzyme)"/>
    <property type="match status" value="1"/>
</dbReference>
<dbReference type="AlphaFoldDB" id="D5ST78"/>
<dbReference type="InterPro" id="IPR005532">
    <property type="entry name" value="SUMF_dom"/>
</dbReference>
<dbReference type="InterPro" id="IPR042095">
    <property type="entry name" value="SUMF_sf"/>
</dbReference>
<dbReference type="EMBL" id="CP001744">
    <property type="protein sequence ID" value="ADG66846.1"/>
    <property type="molecule type" value="Genomic_DNA"/>
</dbReference>
<dbReference type="RefSeq" id="WP_013109277.1">
    <property type="nucleotide sequence ID" value="NC_014148.1"/>
</dbReference>
<evidence type="ECO:0000313" key="2">
    <source>
        <dbReference type="EMBL" id="ADG66846.1"/>
    </source>
</evidence>